<keyword evidence="2" id="KW-0479">Metal-binding</keyword>
<evidence type="ECO:0000256" key="2">
    <source>
        <dbReference type="ARBA" id="ARBA00022723"/>
    </source>
</evidence>
<accession>A0ABT8K679</accession>
<evidence type="ECO:0000313" key="7">
    <source>
        <dbReference type="Proteomes" id="UP001174208"/>
    </source>
</evidence>
<reference evidence="6" key="1">
    <citation type="submission" date="2023-06" db="EMBL/GenBank/DDBJ databases">
        <title>MT1 and MT2 Draft Genomes of Novel Species.</title>
        <authorList>
            <person name="Venkateswaran K."/>
        </authorList>
    </citation>
    <scope>NUCLEOTIDE SEQUENCE</scope>
    <source>
        <strain evidence="6">F6_8S_P_1B</strain>
    </source>
</reference>
<dbReference type="Gene3D" id="3.60.15.10">
    <property type="entry name" value="Ribonuclease Z/Hydroxyacylglutathione hydrolase-like"/>
    <property type="match status" value="1"/>
</dbReference>
<organism evidence="6 7">
    <name type="scientific">Leifsonia williamsii</name>
    <dbReference type="NCBI Taxonomy" id="3035919"/>
    <lineage>
        <taxon>Bacteria</taxon>
        <taxon>Bacillati</taxon>
        <taxon>Actinomycetota</taxon>
        <taxon>Actinomycetes</taxon>
        <taxon>Micrococcales</taxon>
        <taxon>Microbacteriaceae</taxon>
        <taxon>Leifsonia</taxon>
    </lineage>
</organism>
<sequence>MTARRITDTVWAVGGSSGPERTSDHDGIQYLLWDGTDGLLIDVGTGLGADAWLANVGEVCADATPFGAFVSHYHADHAGGAAAAMHAGIDVYAGSVTAAALATADEQATSLERARRAGVYPEDYRLAAAPDVRILPDASALTIGSFTVTVLDAPGHCDGHLVFLVDHYGRRSLFSGDTLFSGGRVSIQAIPDCRLDLYSDTVRGLAELEVDELFPGHGEPVLADASVDIARAAESFRRLVPPPNILTA</sequence>
<keyword evidence="4" id="KW-0862">Zinc</keyword>
<dbReference type="PANTHER" id="PTHR46233:SF3">
    <property type="entry name" value="HYDROXYACYLGLUTATHIONE HYDROLASE GLOC"/>
    <property type="match status" value="1"/>
</dbReference>
<evidence type="ECO:0000259" key="5">
    <source>
        <dbReference type="SMART" id="SM00849"/>
    </source>
</evidence>
<comment type="caution">
    <text evidence="6">The sequence shown here is derived from an EMBL/GenBank/DDBJ whole genome shotgun (WGS) entry which is preliminary data.</text>
</comment>
<comment type="cofactor">
    <cofactor evidence="1">
        <name>Zn(2+)</name>
        <dbReference type="ChEBI" id="CHEBI:29105"/>
    </cofactor>
</comment>
<dbReference type="SMART" id="SM00849">
    <property type="entry name" value="Lactamase_B"/>
    <property type="match status" value="1"/>
</dbReference>
<evidence type="ECO:0000256" key="3">
    <source>
        <dbReference type="ARBA" id="ARBA00022801"/>
    </source>
</evidence>
<dbReference type="EMBL" id="JAROCF010000001">
    <property type="protein sequence ID" value="MDN4612941.1"/>
    <property type="molecule type" value="Genomic_DNA"/>
</dbReference>
<proteinExistence type="predicted"/>
<dbReference type="RefSeq" id="WP_301209759.1">
    <property type="nucleotide sequence ID" value="NZ_JAROCF010000001.1"/>
</dbReference>
<evidence type="ECO:0000256" key="1">
    <source>
        <dbReference type="ARBA" id="ARBA00001947"/>
    </source>
</evidence>
<gene>
    <name evidence="6" type="ORF">P5G50_00635</name>
</gene>
<dbReference type="PANTHER" id="PTHR46233">
    <property type="entry name" value="HYDROXYACYLGLUTATHIONE HYDROLASE GLOC"/>
    <property type="match status" value="1"/>
</dbReference>
<dbReference type="SUPFAM" id="SSF56281">
    <property type="entry name" value="Metallo-hydrolase/oxidoreductase"/>
    <property type="match status" value="1"/>
</dbReference>
<evidence type="ECO:0000256" key="4">
    <source>
        <dbReference type="ARBA" id="ARBA00022833"/>
    </source>
</evidence>
<dbReference type="InterPro" id="IPR001279">
    <property type="entry name" value="Metallo-B-lactamas"/>
</dbReference>
<dbReference type="Pfam" id="PF00753">
    <property type="entry name" value="Lactamase_B"/>
    <property type="match status" value="1"/>
</dbReference>
<name>A0ABT8K679_9MICO</name>
<dbReference type="InterPro" id="IPR051453">
    <property type="entry name" value="MBL_Glyoxalase_II"/>
</dbReference>
<protein>
    <submittedName>
        <fullName evidence="6">MBL fold metallo-hydrolase</fullName>
    </submittedName>
</protein>
<keyword evidence="3" id="KW-0378">Hydrolase</keyword>
<dbReference type="Proteomes" id="UP001174208">
    <property type="component" value="Unassembled WGS sequence"/>
</dbReference>
<evidence type="ECO:0000313" key="6">
    <source>
        <dbReference type="EMBL" id="MDN4612941.1"/>
    </source>
</evidence>
<dbReference type="InterPro" id="IPR036866">
    <property type="entry name" value="RibonucZ/Hydroxyglut_hydro"/>
</dbReference>
<feature type="domain" description="Metallo-beta-lactamase" evidence="5">
    <location>
        <begin position="26"/>
        <end position="217"/>
    </location>
</feature>
<keyword evidence="7" id="KW-1185">Reference proteome</keyword>